<dbReference type="RefSeq" id="WP_116496121.1">
    <property type="nucleotide sequence ID" value="NZ_QENZ01000003.1"/>
</dbReference>
<evidence type="ECO:0000313" key="9">
    <source>
        <dbReference type="Proteomes" id="UP000251835"/>
    </source>
</evidence>
<dbReference type="PANTHER" id="PTHR43827">
    <property type="entry name" value="2,5-DIKETO-D-GLUCONIC ACID REDUCTASE"/>
    <property type="match status" value="1"/>
</dbReference>
<dbReference type="InterPro" id="IPR023210">
    <property type="entry name" value="NADP_OxRdtase_dom"/>
</dbReference>
<feature type="active site" description="Proton donor" evidence="4">
    <location>
        <position position="48"/>
    </location>
</feature>
<evidence type="ECO:0000256" key="6">
    <source>
        <dbReference type="PIRSR" id="PIRSR000097-3"/>
    </source>
</evidence>
<dbReference type="PROSITE" id="PS00063">
    <property type="entry name" value="ALDOKETO_REDUCTASE_3"/>
    <property type="match status" value="1"/>
</dbReference>
<evidence type="ECO:0000256" key="4">
    <source>
        <dbReference type="PIRSR" id="PIRSR000097-1"/>
    </source>
</evidence>
<keyword evidence="9" id="KW-1185">Reference proteome</keyword>
<dbReference type="CDD" id="cd19071">
    <property type="entry name" value="AKR_AKR1-5-like"/>
    <property type="match status" value="1"/>
</dbReference>
<proteinExistence type="inferred from homology"/>
<dbReference type="EMBL" id="QENZ01000003">
    <property type="protein sequence ID" value="PVX52592.1"/>
    <property type="molecule type" value="Genomic_DNA"/>
</dbReference>
<name>A0A7L4UST0_BALHA</name>
<dbReference type="PROSITE" id="PS00062">
    <property type="entry name" value="ALDOKETO_REDUCTASE_2"/>
    <property type="match status" value="1"/>
</dbReference>
<feature type="site" description="Lowers pKa of active site Tyr" evidence="6">
    <location>
        <position position="73"/>
    </location>
</feature>
<dbReference type="OrthoDB" id="9804790at2"/>
<evidence type="ECO:0000256" key="5">
    <source>
        <dbReference type="PIRSR" id="PIRSR000097-2"/>
    </source>
</evidence>
<dbReference type="AlphaFoldDB" id="A0A7L4UST0"/>
<dbReference type="PIRSF" id="PIRSF000097">
    <property type="entry name" value="AKR"/>
    <property type="match status" value="1"/>
</dbReference>
<dbReference type="FunFam" id="3.20.20.100:FF:000015">
    <property type="entry name" value="Oxidoreductase, aldo/keto reductase family"/>
    <property type="match status" value="1"/>
</dbReference>
<feature type="binding site" evidence="5">
    <location>
        <position position="106"/>
    </location>
    <ligand>
        <name>substrate</name>
    </ligand>
</feature>
<dbReference type="Pfam" id="PF00248">
    <property type="entry name" value="Aldo_ket_red"/>
    <property type="match status" value="1"/>
</dbReference>
<evidence type="ECO:0000313" key="8">
    <source>
        <dbReference type="EMBL" id="PVX52592.1"/>
    </source>
</evidence>
<protein>
    <submittedName>
        <fullName evidence="8">Diketogulonate reductase-like aldo/keto reductase</fullName>
    </submittedName>
</protein>
<evidence type="ECO:0000256" key="3">
    <source>
        <dbReference type="ARBA" id="ARBA00023002"/>
    </source>
</evidence>
<feature type="domain" description="NADP-dependent oxidoreductase" evidence="7">
    <location>
        <begin position="15"/>
        <end position="263"/>
    </location>
</feature>
<keyword evidence="2" id="KW-0521">NADP</keyword>
<dbReference type="GO" id="GO:0016616">
    <property type="term" value="F:oxidoreductase activity, acting on the CH-OH group of donors, NAD or NADP as acceptor"/>
    <property type="evidence" value="ECO:0007669"/>
    <property type="project" value="UniProtKB-ARBA"/>
</dbReference>
<evidence type="ECO:0000256" key="2">
    <source>
        <dbReference type="ARBA" id="ARBA00022857"/>
    </source>
</evidence>
<evidence type="ECO:0000259" key="7">
    <source>
        <dbReference type="Pfam" id="PF00248"/>
    </source>
</evidence>
<comment type="similarity">
    <text evidence="1">Belongs to the aldo/keto reductase family.</text>
</comment>
<dbReference type="Proteomes" id="UP000251835">
    <property type="component" value="Unassembled WGS sequence"/>
</dbReference>
<dbReference type="InterPro" id="IPR018170">
    <property type="entry name" value="Aldo/ket_reductase_CS"/>
</dbReference>
<dbReference type="SUPFAM" id="SSF51430">
    <property type="entry name" value="NAD(P)-linked oxidoreductase"/>
    <property type="match status" value="1"/>
</dbReference>
<organism evidence="8 9">
    <name type="scientific">Balneicella halophila</name>
    <dbReference type="NCBI Taxonomy" id="1537566"/>
    <lineage>
        <taxon>Bacteria</taxon>
        <taxon>Pseudomonadati</taxon>
        <taxon>Bacteroidota</taxon>
        <taxon>Bacteroidia</taxon>
        <taxon>Bacteroidales</taxon>
        <taxon>Balneicellaceae</taxon>
        <taxon>Balneicella</taxon>
    </lineage>
</organism>
<dbReference type="InterPro" id="IPR036812">
    <property type="entry name" value="NAD(P)_OxRdtase_dom_sf"/>
</dbReference>
<accession>A0A7L4UST0</accession>
<dbReference type="Gene3D" id="3.20.20.100">
    <property type="entry name" value="NADP-dependent oxidoreductase domain"/>
    <property type="match status" value="1"/>
</dbReference>
<evidence type="ECO:0000256" key="1">
    <source>
        <dbReference type="ARBA" id="ARBA00007905"/>
    </source>
</evidence>
<keyword evidence="3" id="KW-0560">Oxidoreductase</keyword>
<reference evidence="8 9" key="1">
    <citation type="submission" date="2018-05" db="EMBL/GenBank/DDBJ databases">
        <title>Genomic Encyclopedia of Type Strains, Phase IV (KMG-IV): sequencing the most valuable type-strain genomes for metagenomic binning, comparative biology and taxonomic classification.</title>
        <authorList>
            <person name="Goeker M."/>
        </authorList>
    </citation>
    <scope>NUCLEOTIDE SEQUENCE [LARGE SCALE GENOMIC DNA]</scope>
    <source>
        <strain evidence="8 9">DSM 28579</strain>
    </source>
</reference>
<dbReference type="PANTHER" id="PTHR43827:SF3">
    <property type="entry name" value="NADP-DEPENDENT OXIDOREDUCTASE DOMAIN-CONTAINING PROTEIN"/>
    <property type="match status" value="1"/>
</dbReference>
<dbReference type="PRINTS" id="PR00069">
    <property type="entry name" value="ALDKETRDTASE"/>
</dbReference>
<comment type="caution">
    <text evidence="8">The sequence shown here is derived from an EMBL/GenBank/DDBJ whole genome shotgun (WGS) entry which is preliminary data.</text>
</comment>
<gene>
    <name evidence="8" type="ORF">C7377_0921</name>
</gene>
<sequence>MKYFTLSNQTKIPSIGFGTYKAKGEIAIEAVTNALRTGYTHIDTAAVYENEQEIGFAINDAKIPRESLFLTSKLWNKERGFNTTLKAFEKTLTRLKTDYLDLYLIHWPADPHQFDNWAELNTETWRAFEKLYQEGKIKAIGVSNFLPKHLDALIAKSTISPMVNQIEFHPGYWQQEVTEYCKGKDILVQAWSPLGRAKILENKTLTNIAEKYNKTTAQICLRWVLHHKVLPLPKTVTPKRMKENLDIFDFELSTEEISLIDKLPQMGFSKLHPETADF</sequence>
<dbReference type="InterPro" id="IPR020471">
    <property type="entry name" value="AKR"/>
</dbReference>